<evidence type="ECO:0000313" key="4">
    <source>
        <dbReference type="Proteomes" id="UP001163823"/>
    </source>
</evidence>
<dbReference type="AlphaFoldDB" id="A0AAD7L2T4"/>
<dbReference type="SMART" id="SM00332">
    <property type="entry name" value="PP2Cc"/>
    <property type="match status" value="1"/>
</dbReference>
<feature type="signal peptide" evidence="1">
    <location>
        <begin position="1"/>
        <end position="25"/>
    </location>
</feature>
<dbReference type="Proteomes" id="UP001163823">
    <property type="component" value="Chromosome 11"/>
</dbReference>
<proteinExistence type="predicted"/>
<comment type="caution">
    <text evidence="3">The sequence shown here is derived from an EMBL/GenBank/DDBJ whole genome shotgun (WGS) entry which is preliminary data.</text>
</comment>
<dbReference type="InterPro" id="IPR001932">
    <property type="entry name" value="PPM-type_phosphatase-like_dom"/>
</dbReference>
<dbReference type="Gene3D" id="3.60.40.10">
    <property type="entry name" value="PPM-type phosphatase domain"/>
    <property type="match status" value="1"/>
</dbReference>
<reference evidence="3" key="1">
    <citation type="journal article" date="2023" name="Science">
        <title>Elucidation of the pathway for biosynthesis of saponin adjuvants from the soapbark tree.</title>
        <authorList>
            <person name="Reed J."/>
            <person name="Orme A."/>
            <person name="El-Demerdash A."/>
            <person name="Owen C."/>
            <person name="Martin L.B.B."/>
            <person name="Misra R.C."/>
            <person name="Kikuchi S."/>
            <person name="Rejzek M."/>
            <person name="Martin A.C."/>
            <person name="Harkess A."/>
            <person name="Leebens-Mack J."/>
            <person name="Louveau T."/>
            <person name="Stephenson M.J."/>
            <person name="Osbourn A."/>
        </authorList>
    </citation>
    <scope>NUCLEOTIDE SEQUENCE</scope>
    <source>
        <strain evidence="3">S10</strain>
    </source>
</reference>
<keyword evidence="4" id="KW-1185">Reference proteome</keyword>
<dbReference type="PROSITE" id="PS51746">
    <property type="entry name" value="PPM_2"/>
    <property type="match status" value="1"/>
</dbReference>
<dbReference type="KEGG" id="qsa:O6P43_026532"/>
<name>A0AAD7L2T4_QUISA</name>
<evidence type="ECO:0000313" key="3">
    <source>
        <dbReference type="EMBL" id="KAJ7950327.1"/>
    </source>
</evidence>
<feature type="domain" description="PPM-type phosphatase" evidence="2">
    <location>
        <begin position="270"/>
        <end position="699"/>
    </location>
</feature>
<organism evidence="3 4">
    <name type="scientific">Quillaja saponaria</name>
    <name type="common">Soap bark tree</name>
    <dbReference type="NCBI Taxonomy" id="32244"/>
    <lineage>
        <taxon>Eukaryota</taxon>
        <taxon>Viridiplantae</taxon>
        <taxon>Streptophyta</taxon>
        <taxon>Embryophyta</taxon>
        <taxon>Tracheophyta</taxon>
        <taxon>Spermatophyta</taxon>
        <taxon>Magnoliopsida</taxon>
        <taxon>eudicotyledons</taxon>
        <taxon>Gunneridae</taxon>
        <taxon>Pentapetalae</taxon>
        <taxon>rosids</taxon>
        <taxon>fabids</taxon>
        <taxon>Fabales</taxon>
        <taxon>Quillajaceae</taxon>
        <taxon>Quillaja</taxon>
    </lineage>
</organism>
<dbReference type="Pfam" id="PF00481">
    <property type="entry name" value="PP2C"/>
    <property type="match status" value="1"/>
</dbReference>
<feature type="chain" id="PRO_5042264213" evidence="1">
    <location>
        <begin position="26"/>
        <end position="708"/>
    </location>
</feature>
<dbReference type="GO" id="GO:0004722">
    <property type="term" value="F:protein serine/threonine phosphatase activity"/>
    <property type="evidence" value="ECO:0007669"/>
    <property type="project" value="InterPro"/>
</dbReference>
<dbReference type="SUPFAM" id="SSF81606">
    <property type="entry name" value="PP2C-like"/>
    <property type="match status" value="1"/>
</dbReference>
<protein>
    <submittedName>
        <fullName evidence="3">Protein phosphatase 2C family protein</fullName>
    </submittedName>
</protein>
<accession>A0AAD7L2T4</accession>
<feature type="non-terminal residue" evidence="3">
    <location>
        <position position="1"/>
    </location>
</feature>
<sequence>NKIPLLVSCSKSLHLFLVQWVTSIGKICLCTSGAGEISRRYDYAVTDKGLGNTYCYIRPDPYRLSSFSNVFSEDDSTQKTLWSISGASVSANTSTPPSTTLLDLLPYSSTFDPASSFECSTSFSSIPLQPIPRDSYVGLSGIVPGSSPIERGFQSGPIERWFVSSPVDRGLYSGLIDKGSDSGRLQRSFSHNGYRFRIKPKKWSLTKVFRRAISSTISRGHRSIVTPIKRVVSIRDSDSVKKNENVNVTMGSTNLERHVSLDENDDDGGESGDFSMGIQNLHWAQGKAGEDRVHIVISEDHGWVFVGIYDGFSGPDAPDYLVNNLFNAVQNELKGLLCTDKLECTVTSITIKENSLRLKGDDQWEMRNGITDRCCTSYDKEHYPLRNGGLDLGSESKRIHMRWKCEWDRKRSELDKKLKEQLEFPEFNRAGAIDHSDVLRALSDALMKLDDAYLETSDQMESNPELALMGSCVLVMLMKGEDVYLMNVGDSRAVLAQDDEFDFQLGKTCHESNRITEQPYQDLDRFDNLTSLQLTMDHNTYVKEEVQRIKNEHPDDPSAVTNERVKGYLKVTRAFGAWFLKQPKWNDALLEMFRIDYVGDSPYINCLPSLYHHKLSERDKFLILSSDGLYQFFTNEEAISKVNSFMSLFPDRDPAQLLIQEVLFRAAKKAGIEFHELLEIPQGERRRYHDDISIVIISLDGTIWRSSL</sequence>
<evidence type="ECO:0000256" key="1">
    <source>
        <dbReference type="SAM" id="SignalP"/>
    </source>
</evidence>
<gene>
    <name evidence="3" type="ORF">O6P43_026532</name>
</gene>
<dbReference type="CDD" id="cd00143">
    <property type="entry name" value="PP2Cc"/>
    <property type="match status" value="1"/>
</dbReference>
<evidence type="ECO:0000259" key="2">
    <source>
        <dbReference type="PROSITE" id="PS51746"/>
    </source>
</evidence>
<dbReference type="InterPro" id="IPR036457">
    <property type="entry name" value="PPM-type-like_dom_sf"/>
</dbReference>
<dbReference type="InterPro" id="IPR015655">
    <property type="entry name" value="PP2C"/>
</dbReference>
<keyword evidence="1" id="KW-0732">Signal</keyword>
<dbReference type="PANTHER" id="PTHR13832">
    <property type="entry name" value="PROTEIN PHOSPHATASE 2C"/>
    <property type="match status" value="1"/>
</dbReference>
<dbReference type="EMBL" id="JARAOO010000011">
    <property type="protein sequence ID" value="KAJ7950327.1"/>
    <property type="molecule type" value="Genomic_DNA"/>
</dbReference>
<dbReference type="PANTHER" id="PTHR13832:SF833">
    <property type="entry name" value="PROTEIN PHOSPHATASE 2C-LIKE PROTEIN"/>
    <property type="match status" value="1"/>
</dbReference>